<dbReference type="EMBL" id="MN740244">
    <property type="protein sequence ID" value="QHT95643.1"/>
    <property type="molecule type" value="Genomic_DNA"/>
</dbReference>
<organism evidence="2">
    <name type="scientific">viral metagenome</name>
    <dbReference type="NCBI Taxonomy" id="1070528"/>
    <lineage>
        <taxon>unclassified sequences</taxon>
        <taxon>metagenomes</taxon>
        <taxon>organismal metagenomes</taxon>
    </lineage>
</organism>
<protein>
    <submittedName>
        <fullName evidence="2">Uncharacterized protein</fullName>
    </submittedName>
</protein>
<dbReference type="AlphaFoldDB" id="A0A6C0IVS9"/>
<accession>A0A6C0IVS9</accession>
<feature type="compositionally biased region" description="Basic residues" evidence="1">
    <location>
        <begin position="1"/>
        <end position="30"/>
    </location>
</feature>
<reference evidence="2" key="1">
    <citation type="journal article" date="2020" name="Nature">
        <title>Giant virus diversity and host interactions through global metagenomics.</title>
        <authorList>
            <person name="Schulz F."/>
            <person name="Roux S."/>
            <person name="Paez-Espino D."/>
            <person name="Jungbluth S."/>
            <person name="Walsh D.A."/>
            <person name="Denef V.J."/>
            <person name="McMahon K.D."/>
            <person name="Konstantinidis K.T."/>
            <person name="Eloe-Fadrosh E.A."/>
            <person name="Kyrpides N.C."/>
            <person name="Woyke T."/>
        </authorList>
    </citation>
    <scope>NUCLEOTIDE SEQUENCE</scope>
    <source>
        <strain evidence="2">GVMAG-M-3300024261-8</strain>
    </source>
</reference>
<feature type="region of interest" description="Disordered" evidence="1">
    <location>
        <begin position="1"/>
        <end position="46"/>
    </location>
</feature>
<proteinExistence type="predicted"/>
<sequence>MPRKTTKKSSGKNARRTYRRKGGSKSKTAKKLASPKANTKELREKGLHQVKASEIIPCTNKKHGCNLKRFKRFECYKEIKTSKHTTKPDSIYLKPKGNGTQKLKKGLIKVFDKWFDCSHFEDE</sequence>
<name>A0A6C0IVS9_9ZZZZ</name>
<evidence type="ECO:0000313" key="2">
    <source>
        <dbReference type="EMBL" id="QHT95643.1"/>
    </source>
</evidence>
<evidence type="ECO:0000256" key="1">
    <source>
        <dbReference type="SAM" id="MobiDB-lite"/>
    </source>
</evidence>